<dbReference type="Pfam" id="PF08447">
    <property type="entry name" value="PAS_3"/>
    <property type="match status" value="2"/>
</dbReference>
<dbReference type="OrthoDB" id="5645859at2"/>
<evidence type="ECO:0008006" key="17">
    <source>
        <dbReference type="Google" id="ProtNLM"/>
    </source>
</evidence>
<dbReference type="InterPro" id="IPR000014">
    <property type="entry name" value="PAS"/>
</dbReference>
<dbReference type="SMART" id="SM00267">
    <property type="entry name" value="GGDEF"/>
    <property type="match status" value="1"/>
</dbReference>
<dbReference type="SMART" id="SM00091">
    <property type="entry name" value="PAS"/>
    <property type="match status" value="4"/>
</dbReference>
<dbReference type="RefSeq" id="WP_025280876.1">
    <property type="nucleotide sequence ID" value="NZ_CP007268.1"/>
</dbReference>
<dbReference type="NCBIfam" id="TIGR00229">
    <property type="entry name" value="sensory_box"/>
    <property type="match status" value="3"/>
</dbReference>
<dbReference type="FunFam" id="3.30.70.270:FF:000001">
    <property type="entry name" value="Diguanylate cyclase domain protein"/>
    <property type="match status" value="1"/>
</dbReference>
<feature type="compositionally biased region" description="Polar residues" evidence="11">
    <location>
        <begin position="1"/>
        <end position="11"/>
    </location>
</feature>
<feature type="domain" description="PAC" evidence="13">
    <location>
        <begin position="105"/>
        <end position="157"/>
    </location>
</feature>
<dbReference type="SUPFAM" id="SSF55785">
    <property type="entry name" value="PYP-like sensor domain (PAS domain)"/>
    <property type="match status" value="4"/>
</dbReference>
<dbReference type="SMART" id="SM00086">
    <property type="entry name" value="PAC"/>
    <property type="match status" value="3"/>
</dbReference>
<dbReference type="GO" id="GO:0000166">
    <property type="term" value="F:nucleotide binding"/>
    <property type="evidence" value="ECO:0007669"/>
    <property type="project" value="UniProtKB-KW"/>
</dbReference>
<dbReference type="Gene3D" id="3.30.70.270">
    <property type="match status" value="1"/>
</dbReference>
<dbReference type="GO" id="GO:0005886">
    <property type="term" value="C:plasma membrane"/>
    <property type="evidence" value="ECO:0007669"/>
    <property type="project" value="UniProtKB-SubCell"/>
</dbReference>
<keyword evidence="5" id="KW-0808">Transferase</keyword>
<dbReference type="Pfam" id="PF13188">
    <property type="entry name" value="PAS_8"/>
    <property type="match status" value="1"/>
</dbReference>
<sequence length="719" mass="82145">MEIQEGDTNSGIDGVGTEPSDGSRSPPCISLETELLEAQRIAQVGSWLSDFQENVIRWSPEVYRIFGLSPNAWHATHEAFMSLVHPEDRGRVQAAVDAALAGDAYDIEHRILRPDGKIRIVRERGKVEFDGAGRPLQMIGTVHDITDRKWQEEELRRRELRFRLAQQAARFGIWEWELAEDRIHWDANCWIMLGYAPDTPGVLSYAQWRAMVHPDDLEDVDEQWRRQLAGNDRFTIEFRYECSHGGWAWVQGRGQVIEYDDEGQPQRLMGTHVDISQIKRAEQQAHQAQQRAKAYLNTAGVIMLTLGRNGIIEMANQRACSTLKCDARSIVGLDWFEQFVPERYRHDMRARFNAMMTNHILRLHESRMDSPILTRTGEKRWIRWTAVTLRDERGLPEAVLCSGEDITEQRHAWQEKEKIVQILEAAPDIVCSCDEHGRIHYMNRAGLAFWNLPDGLPQPGEPAPVSLQDLQPDWAIQRVLKEGFPAALQTGHWCVESAIINAQGEETPVHQTVVAHPPENGDALRFSTLIRDISLQKRYETELHRQAFEDTLTAIPNRRHFESVLEKELQRAERYGHPFSVMLLDVDHFKSLNDRFGHEVGDEVLYALAQRLDQCRRASDTLARWGGEEFIALLPEILLDQAIQAAEGMRRRIEDEPFKTVGRVTISLGVAQFFPGETMRDLIRRADQALYQAKSQGRNQVAGFFPGSPSPDSPCKGRG</sequence>
<keyword evidence="16" id="KW-1185">Reference proteome</keyword>
<evidence type="ECO:0000256" key="6">
    <source>
        <dbReference type="ARBA" id="ARBA00022692"/>
    </source>
</evidence>
<dbReference type="FunFam" id="2.10.70.100:FF:000001">
    <property type="entry name" value="Sensory transduction histidine kinase"/>
    <property type="match status" value="1"/>
</dbReference>
<dbReference type="PANTHER" id="PTHR44757">
    <property type="entry name" value="DIGUANYLATE CYCLASE DGCP"/>
    <property type="match status" value="1"/>
</dbReference>
<dbReference type="InterPro" id="IPR043128">
    <property type="entry name" value="Rev_trsase/Diguanyl_cyclase"/>
</dbReference>
<dbReference type="Proteomes" id="UP000019442">
    <property type="component" value="Chromosome"/>
</dbReference>
<dbReference type="InterPro" id="IPR013655">
    <property type="entry name" value="PAS_fold_3"/>
</dbReference>
<dbReference type="InterPro" id="IPR000160">
    <property type="entry name" value="GGDEF_dom"/>
</dbReference>
<feature type="region of interest" description="Disordered" evidence="11">
    <location>
        <begin position="1"/>
        <end position="28"/>
    </location>
</feature>
<dbReference type="Gene3D" id="2.10.70.100">
    <property type="match status" value="1"/>
</dbReference>
<evidence type="ECO:0000256" key="9">
    <source>
        <dbReference type="ARBA" id="ARBA00022989"/>
    </source>
</evidence>
<evidence type="ECO:0000256" key="11">
    <source>
        <dbReference type="SAM" id="MobiDB-lite"/>
    </source>
</evidence>
<dbReference type="InterPro" id="IPR000700">
    <property type="entry name" value="PAS-assoc_C"/>
</dbReference>
<feature type="domain" description="GGDEF" evidence="14">
    <location>
        <begin position="577"/>
        <end position="706"/>
    </location>
</feature>
<accession>W8KH66</accession>
<feature type="domain" description="PAC" evidence="13">
    <location>
        <begin position="366"/>
        <end position="418"/>
    </location>
</feature>
<feature type="domain" description="PAS" evidence="12">
    <location>
        <begin position="31"/>
        <end position="103"/>
    </location>
</feature>
<evidence type="ECO:0000256" key="8">
    <source>
        <dbReference type="ARBA" id="ARBA00022741"/>
    </source>
</evidence>
<keyword evidence="4" id="KW-0997">Cell inner membrane</keyword>
<dbReference type="SUPFAM" id="SSF55073">
    <property type="entry name" value="Nucleotide cyclase"/>
    <property type="match status" value="1"/>
</dbReference>
<evidence type="ECO:0000313" key="16">
    <source>
        <dbReference type="Proteomes" id="UP000019442"/>
    </source>
</evidence>
<evidence type="ECO:0000256" key="3">
    <source>
        <dbReference type="ARBA" id="ARBA00022475"/>
    </source>
</evidence>
<evidence type="ECO:0000256" key="4">
    <source>
        <dbReference type="ARBA" id="ARBA00022519"/>
    </source>
</evidence>
<protein>
    <recommendedName>
        <fullName evidence="17">Diguanylate cyclase</fullName>
    </recommendedName>
</protein>
<comment type="cofactor">
    <cofactor evidence="1">
        <name>Mg(2+)</name>
        <dbReference type="ChEBI" id="CHEBI:18420"/>
    </cofactor>
</comment>
<evidence type="ECO:0000259" key="13">
    <source>
        <dbReference type="PROSITE" id="PS50113"/>
    </source>
</evidence>
<evidence type="ECO:0000256" key="2">
    <source>
        <dbReference type="ARBA" id="ARBA00004429"/>
    </source>
</evidence>
<evidence type="ECO:0000256" key="7">
    <source>
        <dbReference type="ARBA" id="ARBA00022737"/>
    </source>
</evidence>
<keyword evidence="6" id="KW-0812">Transmembrane</keyword>
<dbReference type="PROSITE" id="PS50113">
    <property type="entry name" value="PAC"/>
    <property type="match status" value="4"/>
</dbReference>
<feature type="region of interest" description="Disordered" evidence="11">
    <location>
        <begin position="700"/>
        <end position="719"/>
    </location>
</feature>
<dbReference type="AlphaFoldDB" id="W8KH66"/>
<reference evidence="16" key="2">
    <citation type="submission" date="2014-02" db="EMBL/GenBank/DDBJ databases">
        <title>Draft Genome Sequence of extremely halophilic bacteria Halorhodospira halochloris.</title>
        <authorList>
            <person name="Singh K.S."/>
        </authorList>
    </citation>
    <scope>NUCLEOTIDE SEQUENCE [LARGE SCALE GENOMIC DNA]</scope>
    <source>
        <strain evidence="16">A</strain>
    </source>
</reference>
<comment type="subcellular location">
    <subcellularLocation>
        <location evidence="2">Cell inner membrane</location>
        <topology evidence="2">Multi-pass membrane protein</topology>
    </subcellularLocation>
</comment>
<dbReference type="CDD" id="cd01949">
    <property type="entry name" value="GGDEF"/>
    <property type="match status" value="1"/>
</dbReference>
<dbReference type="EMBL" id="CP007268">
    <property type="protein sequence ID" value="AHK78513.1"/>
    <property type="molecule type" value="Genomic_DNA"/>
</dbReference>
<dbReference type="InterPro" id="IPR029787">
    <property type="entry name" value="Nucleotide_cyclase"/>
</dbReference>
<dbReference type="InterPro" id="IPR052155">
    <property type="entry name" value="Biofilm_reg_signaling"/>
</dbReference>
<evidence type="ECO:0000256" key="10">
    <source>
        <dbReference type="ARBA" id="ARBA00023136"/>
    </source>
</evidence>
<dbReference type="GO" id="GO:0016740">
    <property type="term" value="F:transferase activity"/>
    <property type="evidence" value="ECO:0007669"/>
    <property type="project" value="UniProtKB-KW"/>
</dbReference>
<feature type="domain" description="PAC" evidence="13">
    <location>
        <begin position="234"/>
        <end position="287"/>
    </location>
</feature>
<dbReference type="NCBIfam" id="TIGR00254">
    <property type="entry name" value="GGDEF"/>
    <property type="match status" value="1"/>
</dbReference>
<dbReference type="PROSITE" id="PS50887">
    <property type="entry name" value="GGDEF"/>
    <property type="match status" value="1"/>
</dbReference>
<proteinExistence type="predicted"/>
<keyword evidence="7" id="KW-0677">Repeat</keyword>
<dbReference type="Pfam" id="PF08448">
    <property type="entry name" value="PAS_4"/>
    <property type="match status" value="1"/>
</dbReference>
<dbReference type="KEGG" id="hhc:M911_04160"/>
<evidence type="ECO:0000259" key="14">
    <source>
        <dbReference type="PROSITE" id="PS50887"/>
    </source>
</evidence>
<reference evidence="15 16" key="1">
    <citation type="journal article" date="2014" name="J Genomics">
        <title>Draft Genome Sequence of the Extremely Halophilic Phototrophic Purple Sulfur Bacterium Halorhodospira halochloris.</title>
        <authorList>
            <person name="Singh K.S."/>
            <person name="Kirksey J."/>
            <person name="Hoff W.D."/>
            <person name="Deole R."/>
        </authorList>
    </citation>
    <scope>NUCLEOTIDE SEQUENCE [LARGE SCALE GENOMIC DNA]</scope>
    <source>
        <strain evidence="15 16">A</strain>
    </source>
</reference>
<dbReference type="PANTHER" id="PTHR44757:SF2">
    <property type="entry name" value="BIOFILM ARCHITECTURE MAINTENANCE PROTEIN MBAA"/>
    <property type="match status" value="1"/>
</dbReference>
<gene>
    <name evidence="15" type="ORF">M911_04160</name>
</gene>
<dbReference type="Pfam" id="PF00990">
    <property type="entry name" value="GGDEF"/>
    <property type="match status" value="1"/>
</dbReference>
<keyword evidence="3" id="KW-1003">Cell membrane</keyword>
<dbReference type="CDD" id="cd00130">
    <property type="entry name" value="PAS"/>
    <property type="match status" value="3"/>
</dbReference>
<name>W8KH66_9GAMM</name>
<evidence type="ECO:0000256" key="5">
    <source>
        <dbReference type="ARBA" id="ARBA00022679"/>
    </source>
</evidence>
<dbReference type="HOGENOM" id="CLU_384397_0_0_6"/>
<evidence type="ECO:0000313" key="15">
    <source>
        <dbReference type="EMBL" id="AHK78513.1"/>
    </source>
</evidence>
<feature type="domain" description="PAC" evidence="13">
    <location>
        <begin position="493"/>
        <end position="545"/>
    </location>
</feature>
<evidence type="ECO:0000259" key="12">
    <source>
        <dbReference type="PROSITE" id="PS50112"/>
    </source>
</evidence>
<dbReference type="PATRIC" id="fig|1354791.3.peg.1227"/>
<dbReference type="PROSITE" id="PS50112">
    <property type="entry name" value="PAS"/>
    <property type="match status" value="1"/>
</dbReference>
<keyword evidence="8" id="KW-0547">Nucleotide-binding</keyword>
<dbReference type="Gene3D" id="3.30.450.20">
    <property type="entry name" value="PAS domain"/>
    <property type="match status" value="4"/>
</dbReference>
<evidence type="ECO:0000256" key="1">
    <source>
        <dbReference type="ARBA" id="ARBA00001946"/>
    </source>
</evidence>
<keyword evidence="10" id="KW-0472">Membrane</keyword>
<dbReference type="InterPro" id="IPR013656">
    <property type="entry name" value="PAS_4"/>
</dbReference>
<keyword evidence="9" id="KW-1133">Transmembrane helix</keyword>
<dbReference type="InterPro" id="IPR001610">
    <property type="entry name" value="PAC"/>
</dbReference>
<organism evidence="15 16">
    <name type="scientific">Ectothiorhodospira haloalkaliphila</name>
    <dbReference type="NCBI Taxonomy" id="421628"/>
    <lineage>
        <taxon>Bacteria</taxon>
        <taxon>Pseudomonadati</taxon>
        <taxon>Pseudomonadota</taxon>
        <taxon>Gammaproteobacteria</taxon>
        <taxon>Chromatiales</taxon>
        <taxon>Ectothiorhodospiraceae</taxon>
        <taxon>Ectothiorhodospira</taxon>
    </lineage>
</organism>
<dbReference type="InterPro" id="IPR035965">
    <property type="entry name" value="PAS-like_dom_sf"/>
</dbReference>